<dbReference type="InterPro" id="IPR036282">
    <property type="entry name" value="Glutathione-S-Trfase_C_sf"/>
</dbReference>
<proteinExistence type="predicted"/>
<dbReference type="RefSeq" id="WP_341398161.1">
    <property type="nucleotide sequence ID" value="NZ_JBBUTI010000004.1"/>
</dbReference>
<dbReference type="EMBL" id="JBBUTI010000004">
    <property type="protein sequence ID" value="MEK8045878.1"/>
    <property type="molecule type" value="Genomic_DNA"/>
</dbReference>
<dbReference type="InterPro" id="IPR004045">
    <property type="entry name" value="Glutathione_S-Trfase_N"/>
</dbReference>
<dbReference type="Pfam" id="PF13417">
    <property type="entry name" value="GST_N_3"/>
    <property type="match status" value="1"/>
</dbReference>
<protein>
    <submittedName>
        <fullName evidence="2">Glutathione S-transferase family protein</fullName>
    </submittedName>
</protein>
<gene>
    <name evidence="2" type="ORF">AACH00_05900</name>
</gene>
<feature type="domain" description="GST C-terminal" evidence="1">
    <location>
        <begin position="92"/>
        <end position="250"/>
    </location>
</feature>
<dbReference type="Gene3D" id="1.20.1050.10">
    <property type="match status" value="1"/>
</dbReference>
<evidence type="ECO:0000259" key="1">
    <source>
        <dbReference type="PROSITE" id="PS50405"/>
    </source>
</evidence>
<dbReference type="SUPFAM" id="SSF52833">
    <property type="entry name" value="Thioredoxin-like"/>
    <property type="match status" value="1"/>
</dbReference>
<keyword evidence="3" id="KW-1185">Reference proteome</keyword>
<sequence>MPDLTPEADGFVLHHYAGSPFSQKIRWLIGWHGLHWHSVNVPAIMPKPDVVALTGGYRKTPFLQRGADIWCDSALMAKVLDAHGRADATLFPAATRGQAETLAQWADSSLFWCAIPYAMQPAGIGALLGNPPPEVLKAFAADRAAFTPDMRRPTVADAGAALRTYLARLEQMLSANPGGFLLGSQPCIADLSAAQSVWFVRRAGSPVADVLQPFTLVAAWFDRVAVFGEGQASRLSSADAIAQAHAAAQAGRHVPVHVAQGQGLEAGAAVQVCATDCGRDVISGELVGLTDDEIVLAREDERAGRVHVHFPRLGFDVRAAR</sequence>
<dbReference type="SUPFAM" id="SSF47616">
    <property type="entry name" value="GST C-terminal domain-like"/>
    <property type="match status" value="1"/>
</dbReference>
<organism evidence="2 3">
    <name type="scientific">Ideonella margarita</name>
    <dbReference type="NCBI Taxonomy" id="2984191"/>
    <lineage>
        <taxon>Bacteria</taxon>
        <taxon>Pseudomonadati</taxon>
        <taxon>Pseudomonadota</taxon>
        <taxon>Betaproteobacteria</taxon>
        <taxon>Burkholderiales</taxon>
        <taxon>Sphaerotilaceae</taxon>
        <taxon>Ideonella</taxon>
    </lineage>
</organism>
<evidence type="ECO:0000313" key="2">
    <source>
        <dbReference type="EMBL" id="MEK8045878.1"/>
    </source>
</evidence>
<dbReference type="InterPro" id="IPR010987">
    <property type="entry name" value="Glutathione-S-Trfase_C-like"/>
</dbReference>
<dbReference type="CDD" id="cd00299">
    <property type="entry name" value="GST_C_family"/>
    <property type="match status" value="1"/>
</dbReference>
<dbReference type="Proteomes" id="UP001379945">
    <property type="component" value="Unassembled WGS sequence"/>
</dbReference>
<dbReference type="Gene3D" id="3.40.30.110">
    <property type="match status" value="2"/>
</dbReference>
<dbReference type="PROSITE" id="PS50405">
    <property type="entry name" value="GST_CTER"/>
    <property type="match status" value="1"/>
</dbReference>
<comment type="caution">
    <text evidence="2">The sequence shown here is derived from an EMBL/GenBank/DDBJ whole genome shotgun (WGS) entry which is preliminary data.</text>
</comment>
<reference evidence="2 3" key="1">
    <citation type="submission" date="2024-04" db="EMBL/GenBank/DDBJ databases">
        <title>Novel species of the genus Ideonella isolated from streams.</title>
        <authorList>
            <person name="Lu H."/>
        </authorList>
    </citation>
    <scope>NUCLEOTIDE SEQUENCE [LARGE SCALE GENOMIC DNA]</scope>
    <source>
        <strain evidence="2 3">LYT19W</strain>
    </source>
</reference>
<evidence type="ECO:0000313" key="3">
    <source>
        <dbReference type="Proteomes" id="UP001379945"/>
    </source>
</evidence>
<dbReference type="InterPro" id="IPR036249">
    <property type="entry name" value="Thioredoxin-like_sf"/>
</dbReference>
<accession>A0ABU9C230</accession>
<name>A0ABU9C230_9BURK</name>
<dbReference type="Pfam" id="PF13410">
    <property type="entry name" value="GST_C_2"/>
    <property type="match status" value="1"/>
</dbReference>
<dbReference type="CDD" id="cd00570">
    <property type="entry name" value="GST_N_family"/>
    <property type="match status" value="1"/>
</dbReference>